<feature type="transmembrane region" description="Helical" evidence="7">
    <location>
        <begin position="112"/>
        <end position="129"/>
    </location>
</feature>
<comment type="similarity">
    <text evidence="2">Belongs to the EamA transporter family.</text>
</comment>
<keyword evidence="5 7" id="KW-1133">Transmembrane helix</keyword>
<dbReference type="OrthoDB" id="3190463at2"/>
<feature type="transmembrane region" description="Helical" evidence="7">
    <location>
        <begin position="192"/>
        <end position="211"/>
    </location>
</feature>
<feature type="transmembrane region" description="Helical" evidence="7">
    <location>
        <begin position="165"/>
        <end position="185"/>
    </location>
</feature>
<dbReference type="GO" id="GO:0005886">
    <property type="term" value="C:plasma membrane"/>
    <property type="evidence" value="ECO:0007669"/>
    <property type="project" value="UniProtKB-SubCell"/>
</dbReference>
<feature type="transmembrane region" description="Helical" evidence="7">
    <location>
        <begin position="48"/>
        <end position="68"/>
    </location>
</feature>
<organism evidence="9 10">
    <name type="scientific">Ruminiclostridium sufflavum DSM 19573</name>
    <dbReference type="NCBI Taxonomy" id="1121337"/>
    <lineage>
        <taxon>Bacteria</taxon>
        <taxon>Bacillati</taxon>
        <taxon>Bacillota</taxon>
        <taxon>Clostridia</taxon>
        <taxon>Eubacteriales</taxon>
        <taxon>Oscillospiraceae</taxon>
        <taxon>Ruminiclostridium</taxon>
    </lineage>
</organism>
<keyword evidence="3" id="KW-1003">Cell membrane</keyword>
<evidence type="ECO:0000256" key="3">
    <source>
        <dbReference type="ARBA" id="ARBA00022475"/>
    </source>
</evidence>
<comment type="caution">
    <text evidence="9">The sequence shown here is derived from an EMBL/GenBank/DDBJ whole genome shotgun (WGS) entry which is preliminary data.</text>
</comment>
<feature type="transmembrane region" description="Helical" evidence="7">
    <location>
        <begin position="141"/>
        <end position="159"/>
    </location>
</feature>
<feature type="domain" description="EamA" evidence="8">
    <location>
        <begin position="15"/>
        <end position="153"/>
    </location>
</feature>
<evidence type="ECO:0000256" key="7">
    <source>
        <dbReference type="SAM" id="Phobius"/>
    </source>
</evidence>
<evidence type="ECO:0000259" key="8">
    <source>
        <dbReference type="Pfam" id="PF00892"/>
    </source>
</evidence>
<dbReference type="RefSeq" id="WP_110460326.1">
    <property type="nucleotide sequence ID" value="NZ_QKMR01000001.1"/>
</dbReference>
<evidence type="ECO:0000256" key="1">
    <source>
        <dbReference type="ARBA" id="ARBA00004651"/>
    </source>
</evidence>
<dbReference type="PANTHER" id="PTHR32322:SF18">
    <property type="entry name" value="S-ADENOSYLMETHIONINE_S-ADENOSYLHOMOCYSTEINE TRANSPORTER"/>
    <property type="match status" value="1"/>
</dbReference>
<dbReference type="AlphaFoldDB" id="A0A318XQI2"/>
<dbReference type="Pfam" id="PF00892">
    <property type="entry name" value="EamA"/>
    <property type="match status" value="2"/>
</dbReference>
<dbReference type="InterPro" id="IPR050638">
    <property type="entry name" value="AA-Vitamin_Transporters"/>
</dbReference>
<protein>
    <submittedName>
        <fullName evidence="9">Drug/metabolite transporter (DMT)-like permease</fullName>
    </submittedName>
</protein>
<evidence type="ECO:0000313" key="9">
    <source>
        <dbReference type="EMBL" id="PYG90355.1"/>
    </source>
</evidence>
<dbReference type="InterPro" id="IPR037185">
    <property type="entry name" value="EmrE-like"/>
</dbReference>
<evidence type="ECO:0000256" key="5">
    <source>
        <dbReference type="ARBA" id="ARBA00022989"/>
    </source>
</evidence>
<gene>
    <name evidence="9" type="ORF">LY28_00237</name>
</gene>
<keyword evidence="4 7" id="KW-0812">Transmembrane</keyword>
<feature type="domain" description="EamA" evidence="8">
    <location>
        <begin position="167"/>
        <end position="300"/>
    </location>
</feature>
<feature type="transmembrane region" description="Helical" evidence="7">
    <location>
        <begin position="223"/>
        <end position="245"/>
    </location>
</feature>
<accession>A0A318XQI2</accession>
<name>A0A318XQI2_9FIRM</name>
<feature type="transmembrane region" description="Helical" evidence="7">
    <location>
        <begin position="282"/>
        <end position="299"/>
    </location>
</feature>
<keyword evidence="10" id="KW-1185">Reference proteome</keyword>
<keyword evidence="6 7" id="KW-0472">Membrane</keyword>
<feature type="transmembrane region" description="Helical" evidence="7">
    <location>
        <begin position="12"/>
        <end position="28"/>
    </location>
</feature>
<comment type="subcellular location">
    <subcellularLocation>
        <location evidence="1">Cell membrane</location>
        <topology evidence="1">Multi-pass membrane protein</topology>
    </subcellularLocation>
</comment>
<dbReference type="InterPro" id="IPR000620">
    <property type="entry name" value="EamA_dom"/>
</dbReference>
<evidence type="ECO:0000256" key="4">
    <source>
        <dbReference type="ARBA" id="ARBA00022692"/>
    </source>
</evidence>
<feature type="transmembrane region" description="Helical" evidence="7">
    <location>
        <begin position="257"/>
        <end position="276"/>
    </location>
</feature>
<dbReference type="PANTHER" id="PTHR32322">
    <property type="entry name" value="INNER MEMBRANE TRANSPORTER"/>
    <property type="match status" value="1"/>
</dbReference>
<reference evidence="9 10" key="1">
    <citation type="submission" date="2018-06" db="EMBL/GenBank/DDBJ databases">
        <title>Genomic Encyclopedia of Type Strains, Phase I: the one thousand microbial genomes (KMG-I) project.</title>
        <authorList>
            <person name="Kyrpides N."/>
        </authorList>
    </citation>
    <scope>NUCLEOTIDE SEQUENCE [LARGE SCALE GENOMIC DNA]</scope>
    <source>
        <strain evidence="9 10">DSM 19573</strain>
    </source>
</reference>
<evidence type="ECO:0000256" key="6">
    <source>
        <dbReference type="ARBA" id="ARBA00023136"/>
    </source>
</evidence>
<dbReference type="EMBL" id="QKMR01000001">
    <property type="protein sequence ID" value="PYG90355.1"/>
    <property type="molecule type" value="Genomic_DNA"/>
</dbReference>
<evidence type="ECO:0000256" key="2">
    <source>
        <dbReference type="ARBA" id="ARBA00007362"/>
    </source>
</evidence>
<dbReference type="SUPFAM" id="SSF103481">
    <property type="entry name" value="Multidrug resistance efflux transporter EmrE"/>
    <property type="match status" value="2"/>
</dbReference>
<sequence>MQHKEIFTNGKFIAAIATLCCLLWGSAYPGVKSGYILFNIDDIPSKLVFAGLRFTAAGLILLVISMLNRKSIFRLSKKRSISIFFLALIQTTSQYVFFYIGLANTTGVKSSIMNSAGTFFSVFLAHFIYKNDRLNINKAIGCALGFVGVMAVNFSTGLLEFSFSFTGEGFIIISALMFSVATVYAKRITRDMEVMVVTGYSLFVGGILLMLSGKISGGNISNFTAASAALLIYLAVLSAAAFSLWNLLIKYNKVGTVSVYNFLTPVFGAILSAIFLNENILSLKNLIALVLVCFGIWMVNKVR</sequence>
<proteinExistence type="inferred from homology"/>
<feature type="transmembrane region" description="Helical" evidence="7">
    <location>
        <begin position="80"/>
        <end position="100"/>
    </location>
</feature>
<evidence type="ECO:0000313" key="10">
    <source>
        <dbReference type="Proteomes" id="UP000248132"/>
    </source>
</evidence>
<dbReference type="Proteomes" id="UP000248132">
    <property type="component" value="Unassembled WGS sequence"/>
</dbReference>